<dbReference type="GO" id="GO:0016757">
    <property type="term" value="F:glycosyltransferase activity"/>
    <property type="evidence" value="ECO:0007669"/>
    <property type="project" value="UniProtKB-KW"/>
</dbReference>
<feature type="domain" description="Glycosyltransferase subfamily 4-like N-terminal" evidence="2">
    <location>
        <begin position="20"/>
        <end position="140"/>
    </location>
</feature>
<keyword evidence="3" id="KW-0808">Transferase</keyword>
<comment type="caution">
    <text evidence="3">The sequence shown here is derived from an EMBL/GenBank/DDBJ whole genome shotgun (WGS) entry which is preliminary data.</text>
</comment>
<proteinExistence type="predicted"/>
<dbReference type="SUPFAM" id="SSF53756">
    <property type="entry name" value="UDP-Glycosyltransferase/glycogen phosphorylase"/>
    <property type="match status" value="1"/>
</dbReference>
<dbReference type="InterPro" id="IPR001296">
    <property type="entry name" value="Glyco_trans_1"/>
</dbReference>
<protein>
    <submittedName>
        <fullName evidence="3">Glycosyltransferase, group 1 family protein</fullName>
        <ecNumber evidence="3">2.4.-.-</ecNumber>
    </submittedName>
</protein>
<evidence type="ECO:0000313" key="4">
    <source>
        <dbReference type="Proteomes" id="UP000006462"/>
    </source>
</evidence>
<reference evidence="3 4" key="1">
    <citation type="submission" date="2009-12" db="EMBL/GenBank/DDBJ databases">
        <authorList>
            <person name="Shrivastava S."/>
            <person name="Madupu R."/>
            <person name="Durkin A.S."/>
            <person name="Torralba M."/>
            <person name="Methe B."/>
            <person name="Sutton G.G."/>
            <person name="Strausberg R.L."/>
            <person name="Nelson K.E."/>
        </authorList>
    </citation>
    <scope>NUCLEOTIDE SEQUENCE [LARGE SCALE GENOMIC DNA]</scope>
    <source>
        <strain evidence="3 4">W5455</strain>
    </source>
</reference>
<accession>A0ABP2HYJ6</accession>
<name>A0ABP2HYJ6_9BACT</name>
<evidence type="ECO:0000259" key="1">
    <source>
        <dbReference type="Pfam" id="PF00534"/>
    </source>
</evidence>
<dbReference type="PANTHER" id="PTHR12526:SF630">
    <property type="entry name" value="GLYCOSYLTRANSFERASE"/>
    <property type="match status" value="1"/>
</dbReference>
<dbReference type="CDD" id="cd03811">
    <property type="entry name" value="GT4_GT28_WabH-like"/>
    <property type="match status" value="1"/>
</dbReference>
<sequence>MRVLHYVDENRLAWMVPWIQLLKELEKCGVENHVICRGGGTLAAGLARENIEHSTYVPVAQWLPAVAYGVGRLIDRVKPELIHTRLSAAAAIGGYWGLRKDVPVVSTFDKYPKAKYYRHSDVVIGCSSAVTEHIRSLKLKRAFLTETILNPVLSEKYVRDAEVRRQFRRQLSVRGDETVILGMGRFVGWKAWDDYLRAVALLPKDVKAHFWLVGSGPEEASLKELARLLELEHRVRFFPFAADVRPWLWAADLFVQTSKKPEGFSLMLIEAMAAGVVPIATDIGGTLDIVEDGENGLLFRPSDVKFLSVLMMRGMDPSLRRKLSENASKSAAEVSVSRIAVQTVALYKRTLQISNERTLRTGKKS</sequence>
<dbReference type="EC" id="2.4.-.-" evidence="3"/>
<evidence type="ECO:0000259" key="2">
    <source>
        <dbReference type="Pfam" id="PF13439"/>
    </source>
</evidence>
<dbReference type="Gene3D" id="3.40.50.2000">
    <property type="entry name" value="Glycogen Phosphorylase B"/>
    <property type="match status" value="2"/>
</dbReference>
<dbReference type="InterPro" id="IPR028098">
    <property type="entry name" value="Glyco_trans_4-like_N"/>
</dbReference>
<dbReference type="Pfam" id="PF13439">
    <property type="entry name" value="Glyco_transf_4"/>
    <property type="match status" value="1"/>
</dbReference>
<keyword evidence="4" id="KW-1185">Reference proteome</keyword>
<keyword evidence="3" id="KW-0328">Glycosyltransferase</keyword>
<gene>
    <name evidence="3" type="ORF">HMPREF7215_0321</name>
</gene>
<dbReference type="EMBL" id="ADFP01000047">
    <property type="protein sequence ID" value="EFB91230.1"/>
    <property type="molecule type" value="Genomic_DNA"/>
</dbReference>
<evidence type="ECO:0000313" key="3">
    <source>
        <dbReference type="EMBL" id="EFB91230.1"/>
    </source>
</evidence>
<feature type="domain" description="Glycosyl transferase family 1" evidence="1">
    <location>
        <begin position="164"/>
        <end position="329"/>
    </location>
</feature>
<dbReference type="PANTHER" id="PTHR12526">
    <property type="entry name" value="GLYCOSYLTRANSFERASE"/>
    <property type="match status" value="1"/>
</dbReference>
<dbReference type="RefSeq" id="WP_009164294.1">
    <property type="nucleotide sequence ID" value="NZ_ADFP01000047.1"/>
</dbReference>
<dbReference type="Pfam" id="PF00534">
    <property type="entry name" value="Glycos_transf_1"/>
    <property type="match status" value="1"/>
</dbReference>
<dbReference type="Proteomes" id="UP000006462">
    <property type="component" value="Unassembled WGS sequence"/>
</dbReference>
<organism evidence="3 4">
    <name type="scientific">Pyramidobacter piscolens W5455</name>
    <dbReference type="NCBI Taxonomy" id="352165"/>
    <lineage>
        <taxon>Bacteria</taxon>
        <taxon>Thermotogati</taxon>
        <taxon>Synergistota</taxon>
        <taxon>Synergistia</taxon>
        <taxon>Synergistales</taxon>
        <taxon>Dethiosulfovibrionaceae</taxon>
        <taxon>Pyramidobacter</taxon>
    </lineage>
</organism>